<dbReference type="InterPro" id="IPR011990">
    <property type="entry name" value="TPR-like_helical_dom_sf"/>
</dbReference>
<protein>
    <recommendedName>
        <fullName evidence="3">Tetratricopeptide repeat protein</fullName>
    </recommendedName>
</protein>
<dbReference type="OrthoDB" id="1690769at2"/>
<dbReference type="EMBL" id="WJBD01000018">
    <property type="protein sequence ID" value="MBC3889389.1"/>
    <property type="molecule type" value="Genomic_DNA"/>
</dbReference>
<gene>
    <name evidence="1" type="ORF">GH810_13825</name>
</gene>
<dbReference type="RefSeq" id="WP_148567013.1">
    <property type="nucleotide sequence ID" value="NZ_RXYA01000007.1"/>
</dbReference>
<evidence type="ECO:0000313" key="1">
    <source>
        <dbReference type="EMBL" id="MBC3889389.1"/>
    </source>
</evidence>
<reference evidence="1" key="2">
    <citation type="submission" date="2020-10" db="EMBL/GenBank/DDBJ databases">
        <title>Comparative genomics of the Acetobacterium genus.</title>
        <authorList>
            <person name="Marshall C."/>
            <person name="May H."/>
            <person name="Norman S."/>
        </authorList>
    </citation>
    <scope>NUCLEOTIDE SEQUENCE</scope>
    <source>
        <strain evidence="1">DER-2019</strain>
    </source>
</reference>
<evidence type="ECO:0008006" key="3">
    <source>
        <dbReference type="Google" id="ProtNLM"/>
    </source>
</evidence>
<comment type="caution">
    <text evidence="1">The sequence shown here is derived from an EMBL/GenBank/DDBJ whole genome shotgun (WGS) entry which is preliminary data.</text>
</comment>
<reference evidence="1" key="1">
    <citation type="submission" date="2019-10" db="EMBL/GenBank/DDBJ databases">
        <authorList>
            <person name="Ross D.E."/>
            <person name="Gulliver D."/>
        </authorList>
    </citation>
    <scope>NUCLEOTIDE SEQUENCE</scope>
    <source>
        <strain evidence="1">DER-2019</strain>
    </source>
</reference>
<proteinExistence type="predicted"/>
<name>A0A923HZC5_9FIRM</name>
<dbReference type="SUPFAM" id="SSF48452">
    <property type="entry name" value="TPR-like"/>
    <property type="match status" value="1"/>
</dbReference>
<dbReference type="Gene3D" id="1.25.40.10">
    <property type="entry name" value="Tetratricopeptide repeat domain"/>
    <property type="match status" value="1"/>
</dbReference>
<dbReference type="AlphaFoldDB" id="A0A923HZC5"/>
<organism evidence="1 2">
    <name type="scientific">Acetobacterium paludosum</name>
    <dbReference type="NCBI Taxonomy" id="52693"/>
    <lineage>
        <taxon>Bacteria</taxon>
        <taxon>Bacillati</taxon>
        <taxon>Bacillota</taxon>
        <taxon>Clostridia</taxon>
        <taxon>Eubacteriales</taxon>
        <taxon>Eubacteriaceae</taxon>
        <taxon>Acetobacterium</taxon>
    </lineage>
</organism>
<dbReference type="Proteomes" id="UP000616595">
    <property type="component" value="Unassembled WGS sequence"/>
</dbReference>
<sequence>MSNYQNAFEEYIDLAKNALKLGNFVLAEERIKNAMYENPHSPCVHNLYGILEELLKEDNLAHKHYRVANVLDPTYKPAYRNLERISSFEGRPTNKPIDFGDEPEKEDDDLYVVEYDKNHVGHLQKKEGK</sequence>
<accession>A0A923HZC5</accession>
<keyword evidence="2" id="KW-1185">Reference proteome</keyword>
<evidence type="ECO:0000313" key="2">
    <source>
        <dbReference type="Proteomes" id="UP000616595"/>
    </source>
</evidence>